<name>M1J9X1_PSESF</name>
<dbReference type="EMBL" id="KC148187">
    <property type="protein sequence ID" value="AGE82508.1"/>
    <property type="molecule type" value="Genomic_DNA"/>
</dbReference>
<dbReference type="RefSeq" id="WP_017682909.1">
    <property type="nucleotide sequence ID" value="NZ_CP019730.1"/>
</dbReference>
<accession>M1J9X1</accession>
<evidence type="ECO:0000313" key="2">
    <source>
        <dbReference type="EMBL" id="AGE82508.1"/>
    </source>
</evidence>
<dbReference type="EMBL" id="KC148186">
    <property type="protein sequence ID" value="AGE82383.1"/>
    <property type="molecule type" value="Genomic_DNA"/>
</dbReference>
<sequence>MRWISTIALALLVGSMASGVEQPKRIDQNGVVGIWFDEIGDAETIIEHNGSSYRLKRVNSDGSVGDYRLRREGMWLHRDDNLKTRYQIFGDRLDVFDNQGFIRSMELIQP</sequence>
<organism evidence="1">
    <name type="scientific">Pseudomonas syringae pv. actinidiae</name>
    <dbReference type="NCBI Taxonomy" id="103796"/>
    <lineage>
        <taxon>Bacteria</taxon>
        <taxon>Pseudomonadati</taxon>
        <taxon>Pseudomonadota</taxon>
        <taxon>Gammaproteobacteria</taxon>
        <taxon>Pseudomonadales</taxon>
        <taxon>Pseudomonadaceae</taxon>
        <taxon>Pseudomonas</taxon>
        <taxon>Pseudomonas syringae</taxon>
    </lineage>
</organism>
<reference evidence="1" key="1">
    <citation type="submission" date="2012-11" db="EMBL/GenBank/DDBJ databases">
        <authorList>
            <person name="Butler M."/>
            <person name="Stockwell P."/>
            <person name="Black M."/>
            <person name="Day R."/>
            <person name="Zhao Z."/>
            <person name="Huang L."/>
            <person name="Lamont I."/>
            <person name="Poulter R."/>
        </authorList>
    </citation>
    <scope>NUCLEOTIDE SEQUENCE</scope>
    <source>
        <strain evidence="1">ICMP18744</strain>
        <strain evidence="2">M228</strain>
    </source>
</reference>
<evidence type="ECO:0000313" key="1">
    <source>
        <dbReference type="EMBL" id="AGE82383.1"/>
    </source>
</evidence>
<dbReference type="AlphaFoldDB" id="M1J9X1"/>
<protein>
    <submittedName>
        <fullName evidence="1">Uncharacterized protein</fullName>
    </submittedName>
</protein>
<reference evidence="1" key="2">
    <citation type="journal article" date="2013" name="PLoS ONE">
        <title>Pseudomonas syringae pv. actinidiae from Recent Outbreaks of Kiwifruit Bacterial Canker Belong to Different Clones that Originated in China.</title>
        <authorList>
            <person name="Butler M.I."/>
            <person name="Stockwell P.A."/>
            <person name="Black M.A."/>
            <person name="Day R.C."/>
            <person name="Lamont I.L."/>
            <person name="Poulter R.T.M."/>
        </authorList>
    </citation>
    <scope>NUCLEOTIDE SEQUENCE</scope>
    <source>
        <strain evidence="1">ICMP18744</strain>
        <strain evidence="2">M228</strain>
    </source>
</reference>
<proteinExistence type="predicted"/>